<proteinExistence type="predicted"/>
<dbReference type="InterPro" id="IPR012881">
    <property type="entry name" value="DUF1685"/>
</dbReference>
<evidence type="ECO:0000313" key="2">
    <source>
        <dbReference type="EMBL" id="KAK4282899.1"/>
    </source>
</evidence>
<feature type="compositionally biased region" description="Basic and acidic residues" evidence="1">
    <location>
        <begin position="1"/>
        <end position="14"/>
    </location>
</feature>
<sequence>MNKPTAEEGMAHSDEEQDAKQMTTTTATATPLWKKRKGMSKPLSLNDISREIEWERRRTRSERRAAKSQDSYDHVTDEDLSELRGCIELGFGFEEEGAQELCATLPALDLYFAVNRQLSASPRSTSASSSSPSPTTNNADPDAWKICSPGEDPEQVKTRLRHWAQAVACSVMQSQ</sequence>
<dbReference type="Pfam" id="PF07939">
    <property type="entry name" value="DUF1685"/>
    <property type="match status" value="1"/>
</dbReference>
<gene>
    <name evidence="2" type="ORF">QN277_014224</name>
</gene>
<evidence type="ECO:0000256" key="1">
    <source>
        <dbReference type="SAM" id="MobiDB-lite"/>
    </source>
</evidence>
<evidence type="ECO:0000313" key="3">
    <source>
        <dbReference type="Proteomes" id="UP001293593"/>
    </source>
</evidence>
<name>A0AAE1N5D3_9FABA</name>
<comment type="caution">
    <text evidence="2">The sequence shown here is derived from an EMBL/GenBank/DDBJ whole genome shotgun (WGS) entry which is preliminary data.</text>
</comment>
<dbReference type="PANTHER" id="PTHR31865">
    <property type="entry name" value="OSJNBA0071G03.3 PROTEIN"/>
    <property type="match status" value="1"/>
</dbReference>
<keyword evidence="3" id="KW-1185">Reference proteome</keyword>
<protein>
    <submittedName>
        <fullName evidence="2">Uncharacterized protein</fullName>
    </submittedName>
</protein>
<dbReference type="AlphaFoldDB" id="A0AAE1N5D3"/>
<feature type="region of interest" description="Disordered" evidence="1">
    <location>
        <begin position="122"/>
        <end position="152"/>
    </location>
</feature>
<feature type="compositionally biased region" description="Basic and acidic residues" evidence="1">
    <location>
        <begin position="48"/>
        <end position="77"/>
    </location>
</feature>
<reference evidence="2" key="1">
    <citation type="submission" date="2023-10" db="EMBL/GenBank/DDBJ databases">
        <title>Chromosome-level genome of the transformable northern wattle, Acacia crassicarpa.</title>
        <authorList>
            <person name="Massaro I."/>
            <person name="Sinha N.R."/>
            <person name="Poethig S."/>
            <person name="Leichty A.R."/>
        </authorList>
    </citation>
    <scope>NUCLEOTIDE SEQUENCE</scope>
    <source>
        <strain evidence="2">Acra3RX</strain>
        <tissue evidence="2">Leaf</tissue>
    </source>
</reference>
<accession>A0AAE1N5D3</accession>
<dbReference type="Proteomes" id="UP001293593">
    <property type="component" value="Unassembled WGS sequence"/>
</dbReference>
<dbReference type="PANTHER" id="PTHR31865:SF3">
    <property type="entry name" value="PHOSPHODIESTERASE EPSILON-1, PUTATIVE (DUF1685)-RELATED"/>
    <property type="match status" value="1"/>
</dbReference>
<organism evidence="2 3">
    <name type="scientific">Acacia crassicarpa</name>
    <name type="common">northern wattle</name>
    <dbReference type="NCBI Taxonomy" id="499986"/>
    <lineage>
        <taxon>Eukaryota</taxon>
        <taxon>Viridiplantae</taxon>
        <taxon>Streptophyta</taxon>
        <taxon>Embryophyta</taxon>
        <taxon>Tracheophyta</taxon>
        <taxon>Spermatophyta</taxon>
        <taxon>Magnoliopsida</taxon>
        <taxon>eudicotyledons</taxon>
        <taxon>Gunneridae</taxon>
        <taxon>Pentapetalae</taxon>
        <taxon>rosids</taxon>
        <taxon>fabids</taxon>
        <taxon>Fabales</taxon>
        <taxon>Fabaceae</taxon>
        <taxon>Caesalpinioideae</taxon>
        <taxon>mimosoid clade</taxon>
        <taxon>Acacieae</taxon>
        <taxon>Acacia</taxon>
    </lineage>
</organism>
<feature type="region of interest" description="Disordered" evidence="1">
    <location>
        <begin position="1"/>
        <end position="77"/>
    </location>
</feature>
<dbReference type="EMBL" id="JAWXYG010000002">
    <property type="protein sequence ID" value="KAK4282899.1"/>
    <property type="molecule type" value="Genomic_DNA"/>
</dbReference>
<feature type="compositionally biased region" description="Low complexity" evidence="1">
    <location>
        <begin position="122"/>
        <end position="139"/>
    </location>
</feature>